<dbReference type="Proteomes" id="UP000824890">
    <property type="component" value="Unassembled WGS sequence"/>
</dbReference>
<dbReference type="PANTHER" id="PTHR11017">
    <property type="entry name" value="LEUCINE-RICH REPEAT-CONTAINING PROTEIN"/>
    <property type="match status" value="1"/>
</dbReference>
<dbReference type="SUPFAM" id="SSF52540">
    <property type="entry name" value="P-loop containing nucleoside triphosphate hydrolases"/>
    <property type="match status" value="1"/>
</dbReference>
<feature type="region of interest" description="Disordered" evidence="8">
    <location>
        <begin position="1209"/>
        <end position="1238"/>
    </location>
</feature>
<accession>A0ABQ8B6B3</accession>
<dbReference type="Pfam" id="PF01582">
    <property type="entry name" value="TIR"/>
    <property type="match status" value="1"/>
</dbReference>
<evidence type="ECO:0000259" key="9">
    <source>
        <dbReference type="PROSITE" id="PS50104"/>
    </source>
</evidence>
<protein>
    <recommendedName>
        <fullName evidence="1">ADP-ribosyl cyclase/cyclic ADP-ribose hydrolase</fullName>
        <ecNumber evidence="1">3.2.2.6</ecNumber>
    </recommendedName>
</protein>
<evidence type="ECO:0000256" key="4">
    <source>
        <dbReference type="ARBA" id="ARBA00022801"/>
    </source>
</evidence>
<dbReference type="PRINTS" id="PR00364">
    <property type="entry name" value="DISEASERSIST"/>
</dbReference>
<dbReference type="Gene3D" id="3.40.50.300">
    <property type="entry name" value="P-loop containing nucleotide triphosphate hydrolases"/>
    <property type="match status" value="1"/>
</dbReference>
<keyword evidence="11" id="KW-1185">Reference proteome</keyword>
<keyword evidence="3" id="KW-0677">Repeat</keyword>
<dbReference type="Pfam" id="PF07725">
    <property type="entry name" value="LRR_3"/>
    <property type="match status" value="1"/>
</dbReference>
<feature type="domain" description="TIR" evidence="9">
    <location>
        <begin position="54"/>
        <end position="220"/>
    </location>
</feature>
<dbReference type="InterPro" id="IPR027417">
    <property type="entry name" value="P-loop_NTPase"/>
</dbReference>
<dbReference type="InterPro" id="IPR042197">
    <property type="entry name" value="Apaf_helical"/>
</dbReference>
<dbReference type="Pfam" id="PF20160">
    <property type="entry name" value="C-JID"/>
    <property type="match status" value="1"/>
</dbReference>
<dbReference type="SUPFAM" id="SSF52058">
    <property type="entry name" value="L domain-like"/>
    <property type="match status" value="1"/>
</dbReference>
<dbReference type="SUPFAM" id="SSF52047">
    <property type="entry name" value="RNI-like"/>
    <property type="match status" value="1"/>
</dbReference>
<evidence type="ECO:0000256" key="2">
    <source>
        <dbReference type="ARBA" id="ARBA00022614"/>
    </source>
</evidence>
<dbReference type="InterPro" id="IPR002182">
    <property type="entry name" value="NB-ARC"/>
</dbReference>
<dbReference type="EC" id="3.2.2.6" evidence="1"/>
<keyword evidence="4" id="KW-0378">Hydrolase</keyword>
<dbReference type="InterPro" id="IPR035897">
    <property type="entry name" value="Toll_tir_struct_dom_sf"/>
</dbReference>
<gene>
    <name evidence="10" type="ORF">HID58_049379</name>
</gene>
<dbReference type="SUPFAM" id="SSF52200">
    <property type="entry name" value="Toll/Interleukin receptor TIR domain"/>
    <property type="match status" value="1"/>
</dbReference>
<dbReference type="Gene3D" id="3.80.10.10">
    <property type="entry name" value="Ribonuclease Inhibitor"/>
    <property type="match status" value="3"/>
</dbReference>
<dbReference type="InterPro" id="IPR045344">
    <property type="entry name" value="C-JID"/>
</dbReference>
<dbReference type="Pfam" id="PF00931">
    <property type="entry name" value="NB-ARC"/>
    <property type="match status" value="1"/>
</dbReference>
<dbReference type="SMART" id="SM00255">
    <property type="entry name" value="TIR"/>
    <property type="match status" value="1"/>
</dbReference>
<dbReference type="InterPro" id="IPR058192">
    <property type="entry name" value="WHD_ROQ1-like"/>
</dbReference>
<proteinExistence type="predicted"/>
<dbReference type="InterPro" id="IPR032675">
    <property type="entry name" value="LRR_dom_sf"/>
</dbReference>
<dbReference type="PANTHER" id="PTHR11017:SF274">
    <property type="entry name" value="ADP-RIBOSYL CYCLASE_CYCLIC ADP-RIBOSE HYDROLASE-RELATED"/>
    <property type="match status" value="1"/>
</dbReference>
<reference evidence="10 11" key="1">
    <citation type="submission" date="2021-05" db="EMBL/GenBank/DDBJ databases">
        <title>Genome Assembly of Synthetic Allotetraploid Brassica napus Reveals Homoeologous Exchanges between Subgenomes.</title>
        <authorList>
            <person name="Davis J.T."/>
        </authorList>
    </citation>
    <scope>NUCLEOTIDE SEQUENCE [LARGE SCALE GENOMIC DNA]</scope>
    <source>
        <strain evidence="11">cv. Da-Ae</strain>
        <tissue evidence="10">Seedling</tissue>
    </source>
</reference>
<dbReference type="SUPFAM" id="SSF46785">
    <property type="entry name" value="Winged helix' DNA-binding domain"/>
    <property type="match status" value="1"/>
</dbReference>
<evidence type="ECO:0000256" key="1">
    <source>
        <dbReference type="ARBA" id="ARBA00011982"/>
    </source>
</evidence>
<keyword evidence="6" id="KW-0520">NAD</keyword>
<evidence type="ECO:0000313" key="11">
    <source>
        <dbReference type="Proteomes" id="UP000824890"/>
    </source>
</evidence>
<evidence type="ECO:0000256" key="7">
    <source>
        <dbReference type="ARBA" id="ARBA00047304"/>
    </source>
</evidence>
<dbReference type="InterPro" id="IPR000157">
    <property type="entry name" value="TIR_dom"/>
</dbReference>
<sequence length="1238" mass="141336">MEKWNPTSLGLRFLYSYVCLYTLSCVLHHNNYNSSLLYPFSMASSSSTTTSRNWTYNVFPSFRGEDVRNTFLSHLLMELERNLITTFIDHGIDRSRPIGPELLLAIKDSRISIVIFSKNYASSTWCLNELVEIHNCLKDLDQMVIPIFYHVDPSEVRKQTGEFGERFKETCKDKTEGDRERWIRALADVANLAGEDSKNWTVEGEAKMIEHIAKDVFNKLMIPSNDFSDIVGIEAHFEKLNSLLCLESEEVMKLGIWGPSGVGKSTIGSALFSLLSSRFHKHAFFVSYKRKKKWDDNKMKLCLDERLLSEISCQKDVKIRHPGVAKQTLMHKKVLIIVDDVDDVEVLKTLMDQTSLVGSGSRIVVITPDRKLLKSQKIELIYEVELPSYDLAMQMFCRSAFGKNSPPYGFEELAEEVVLHSSNLPLGLSVLGSSLKGMNKEEWVKMRPRLLNSLDGKIKNTLKVCYDRLDVKEQELFLWIACLSDCRNVNFLKDLLGDSAEIGLKILNDKSLIRWESTEFVGMHSLLQMLGKEIDRAETINNRRFLTELEDTCDVLTDNTGPKNTLAMYLNMSEINEELFIDKNSFRGMHNLKLLNFYKSLWSRETGKGRLYLPDRGLNYFPRKLRFLRWDEYPSKCMPSHFRVESLVELRMEYSKLEKLWEGTQFLGSLKEMDMSYSADLKEIPDLSKAINVKELKLWGCSSLVALHSSIGNLSKMYGLRLSGCTSLVTLPSSIGNLSKLSELDMSKCSNLNFLPADVDLESLEVLNLNGCSKLRTFPRISRNITSLYLEETALEGEEDSSWIENIPHLKELYWDDVPLSCMPPNFNPEDMEYLVMSSGRLKKLWGGVKSLGKLWGMHLSGCESLVEIPDLSMAIGLRYLELKNCKSLVMLPSSIRNLYQLKRLNMEGCTMLEALPVDINLVTLKELYLSGCSKLRIFPQISTSIVLLYLDDTVIEEVPSWIKNMSRLKKLTMRRCKNLKNISAEIFKLECDKADFSDCGGITTICDHLPGRPHNDVFDMSSYISFRFPQVAPFKFHNCFNLDQDAQEIIIQSYRNMAVIPGGEVPMYFMHRACGSSLSILLSESSLSQEYILLKTCIVVGPSRHYPARLTVRQSFRGQKEEIPCDVLVDTCTYKMDHLVLFILHLQIKRVDDSPSEPNNNVLLLEFYKSHYDGYYEGCSCGSSFGGHKQNPTLEEIKGCGARVMNISKTDDEESDEESNRSKKKMRMTVLTRDGAT</sequence>
<organism evidence="10 11">
    <name type="scientific">Brassica napus</name>
    <name type="common">Rape</name>
    <dbReference type="NCBI Taxonomy" id="3708"/>
    <lineage>
        <taxon>Eukaryota</taxon>
        <taxon>Viridiplantae</taxon>
        <taxon>Streptophyta</taxon>
        <taxon>Embryophyta</taxon>
        <taxon>Tracheophyta</taxon>
        <taxon>Spermatophyta</taxon>
        <taxon>Magnoliopsida</taxon>
        <taxon>eudicotyledons</taxon>
        <taxon>Gunneridae</taxon>
        <taxon>Pentapetalae</taxon>
        <taxon>rosids</taxon>
        <taxon>malvids</taxon>
        <taxon>Brassicales</taxon>
        <taxon>Brassicaceae</taxon>
        <taxon>Brassiceae</taxon>
        <taxon>Brassica</taxon>
    </lineage>
</organism>
<dbReference type="Gene3D" id="1.10.8.430">
    <property type="entry name" value="Helical domain of apoptotic protease-activating factors"/>
    <property type="match status" value="1"/>
</dbReference>
<evidence type="ECO:0000256" key="5">
    <source>
        <dbReference type="ARBA" id="ARBA00022821"/>
    </source>
</evidence>
<comment type="caution">
    <text evidence="10">The sequence shown here is derived from an EMBL/GenBank/DDBJ whole genome shotgun (WGS) entry which is preliminary data.</text>
</comment>
<dbReference type="PROSITE" id="PS50104">
    <property type="entry name" value="TIR"/>
    <property type="match status" value="1"/>
</dbReference>
<keyword evidence="5" id="KW-0611">Plant defense</keyword>
<dbReference type="InterPro" id="IPR044974">
    <property type="entry name" value="Disease_R_plants"/>
</dbReference>
<evidence type="ECO:0000256" key="6">
    <source>
        <dbReference type="ARBA" id="ARBA00023027"/>
    </source>
</evidence>
<dbReference type="Gene3D" id="3.40.50.10140">
    <property type="entry name" value="Toll/interleukin-1 receptor homology (TIR) domain"/>
    <property type="match status" value="1"/>
</dbReference>
<name>A0ABQ8B6B3_BRANA</name>
<evidence type="ECO:0000313" key="10">
    <source>
        <dbReference type="EMBL" id="KAH0899811.1"/>
    </source>
</evidence>
<comment type="catalytic activity">
    <reaction evidence="7">
        <text>NAD(+) + H2O = ADP-D-ribose + nicotinamide + H(+)</text>
        <dbReference type="Rhea" id="RHEA:16301"/>
        <dbReference type="ChEBI" id="CHEBI:15377"/>
        <dbReference type="ChEBI" id="CHEBI:15378"/>
        <dbReference type="ChEBI" id="CHEBI:17154"/>
        <dbReference type="ChEBI" id="CHEBI:57540"/>
        <dbReference type="ChEBI" id="CHEBI:57967"/>
        <dbReference type="EC" id="3.2.2.6"/>
    </reaction>
    <physiologicalReaction direction="left-to-right" evidence="7">
        <dbReference type="Rhea" id="RHEA:16302"/>
    </physiologicalReaction>
</comment>
<dbReference type="Pfam" id="PF23282">
    <property type="entry name" value="WHD_ROQ1"/>
    <property type="match status" value="1"/>
</dbReference>
<keyword evidence="2" id="KW-0433">Leucine-rich repeat</keyword>
<dbReference type="EMBL" id="JAGKQM010000012">
    <property type="protein sequence ID" value="KAH0899811.1"/>
    <property type="molecule type" value="Genomic_DNA"/>
</dbReference>
<evidence type="ECO:0000256" key="3">
    <source>
        <dbReference type="ARBA" id="ARBA00022737"/>
    </source>
</evidence>
<dbReference type="InterPro" id="IPR011713">
    <property type="entry name" value="Leu-rich_rpt_3"/>
</dbReference>
<evidence type="ECO:0000256" key="8">
    <source>
        <dbReference type="SAM" id="MobiDB-lite"/>
    </source>
</evidence>
<dbReference type="InterPro" id="IPR036390">
    <property type="entry name" value="WH_DNA-bd_sf"/>
</dbReference>